<protein>
    <recommendedName>
        <fullName evidence="4">VWFA domain-containing protein</fullName>
    </recommendedName>
</protein>
<accession>A0ABX5Y082</accession>
<reference evidence="2 3" key="1">
    <citation type="submission" date="2019-02" db="EMBL/GenBank/DDBJ databases">
        <title>Deep-cultivation of Planctomycetes and their phenomic and genomic characterization uncovers novel biology.</title>
        <authorList>
            <person name="Wiegand S."/>
            <person name="Jogler M."/>
            <person name="Boedeker C."/>
            <person name="Pinto D."/>
            <person name="Vollmers J."/>
            <person name="Rivas-Marin E."/>
            <person name="Kohn T."/>
            <person name="Peeters S.H."/>
            <person name="Heuer A."/>
            <person name="Rast P."/>
            <person name="Oberbeckmann S."/>
            <person name="Bunk B."/>
            <person name="Jeske O."/>
            <person name="Meyerdierks A."/>
            <person name="Storesund J.E."/>
            <person name="Kallscheuer N."/>
            <person name="Luecker S."/>
            <person name="Lage O.M."/>
            <person name="Pohl T."/>
            <person name="Merkel B.J."/>
            <person name="Hornburger P."/>
            <person name="Mueller R.-W."/>
            <person name="Bruemmer F."/>
            <person name="Labrenz M."/>
            <person name="Spormann A.M."/>
            <person name="Op den Camp H."/>
            <person name="Overmann J."/>
            <person name="Amann R."/>
            <person name="Jetten M.S.M."/>
            <person name="Mascher T."/>
            <person name="Medema M.H."/>
            <person name="Devos D.P."/>
            <person name="Kaster A.-K."/>
            <person name="Ovreas L."/>
            <person name="Rohde M."/>
            <person name="Galperin M.Y."/>
            <person name="Jogler C."/>
        </authorList>
    </citation>
    <scope>NUCLEOTIDE SEQUENCE [LARGE SCALE GENOMIC DNA]</scope>
    <source>
        <strain evidence="2 3">TBK1r</strain>
    </source>
</reference>
<dbReference type="PANTHER" id="PTHR37947:SF1">
    <property type="entry name" value="BLL2462 PROTEIN"/>
    <property type="match status" value="1"/>
</dbReference>
<dbReference type="Gene3D" id="3.40.50.880">
    <property type="match status" value="1"/>
</dbReference>
<keyword evidence="1" id="KW-1133">Transmembrane helix</keyword>
<dbReference type="SUPFAM" id="SSF53300">
    <property type="entry name" value="vWA-like"/>
    <property type="match status" value="1"/>
</dbReference>
<keyword evidence="3" id="KW-1185">Reference proteome</keyword>
<feature type="transmembrane region" description="Helical" evidence="1">
    <location>
        <begin position="12"/>
        <end position="29"/>
    </location>
</feature>
<dbReference type="Proteomes" id="UP000318081">
    <property type="component" value="Chromosome"/>
</dbReference>
<evidence type="ECO:0008006" key="4">
    <source>
        <dbReference type="Google" id="ProtNLM"/>
    </source>
</evidence>
<evidence type="ECO:0000313" key="2">
    <source>
        <dbReference type="EMBL" id="QDV87431.1"/>
    </source>
</evidence>
<gene>
    <name evidence="2" type="ORF">TBK1r_64610</name>
</gene>
<dbReference type="SUPFAM" id="SSF52317">
    <property type="entry name" value="Class I glutamine amidotransferase-like"/>
    <property type="match status" value="1"/>
</dbReference>
<dbReference type="Gene3D" id="3.40.50.410">
    <property type="entry name" value="von Willebrand factor, type A domain"/>
    <property type="match status" value="1"/>
</dbReference>
<name>A0ABX5Y082_9BACT</name>
<evidence type="ECO:0000313" key="3">
    <source>
        <dbReference type="Proteomes" id="UP000318081"/>
    </source>
</evidence>
<feature type="transmembrane region" description="Helical" evidence="1">
    <location>
        <begin position="41"/>
        <end position="59"/>
    </location>
</feature>
<proteinExistence type="predicted"/>
<keyword evidence="1" id="KW-0812">Transmembrane</keyword>
<dbReference type="PANTHER" id="PTHR37947">
    <property type="entry name" value="BLL2462 PROTEIN"/>
    <property type="match status" value="1"/>
</dbReference>
<dbReference type="InterPro" id="IPR036465">
    <property type="entry name" value="vWFA_dom_sf"/>
</dbReference>
<dbReference type="EMBL" id="CP036432">
    <property type="protein sequence ID" value="QDV87431.1"/>
    <property type="molecule type" value="Genomic_DNA"/>
</dbReference>
<dbReference type="RefSeq" id="WP_145219111.1">
    <property type="nucleotide sequence ID" value="NZ_CP036432.1"/>
</dbReference>
<sequence length="769" mass="84631">MWTIEPRIPMGLWWALAALSAAVIALYLLRRDWSVGRLRRWIITLMMLLGLVGPLAVTLNPVHIQPIPRPSGKPRLTVLLDGTASMTVEDADGDRGQSRWARGLELARRVDPQRDEIEVIKQVFYSDEVRTLPAAGDESTADDTVSHGHRTDLASALGSVVRNGSPLGHAIVLLSDGAHNAGTTQSVLSRASEANSLATPVYTVTLGSEVGLKNLSVASRSPRMIAFPNQDLILRARLGHAGLAGQSTRVRLLADSDVIDQQTIQLGDDPNQSIRFTIPGGPRESLQRFRIVASGVPGEATTSDNETTIFVQRLDSPISVLLLEGKPYWDSKFLSRNLSGDPMVRLTSIVRLGNERFLQRRITPTFEASDSVALDDASDDETTTPNWQIQTELASPLEKMELLDDYRIVLLGRDADRFLTPQGIENLRQWIAKSGGCLVCARGAPSNEIATRLAEILPVRWEGQSETRFRTRVTQHGLDTALFDPLLAKGRDALASLPSLSSSAIPRSRLGLPQVLIQSVADGSGNTVPVVTYQHYGSGQTIVVEGAGMWRWAFLPPDHADKDDVYWSLWQSLIAWVISSQDFLPGQPVAIRPDRATFLAGNRVTASLLVREPSQFVAGENDLGLSVLLESADSELPQRFHPAASGLQEDFFRVDFGNLPVGIHSARVVVGESERVVAETSIEVRDPWFERLEVDARPDLMRGIARQSGGEVIDPDKIESVVERYEQRLRSSQSDRVRRTTLWDHPLALISILGAWVATWIVRRRSGLI</sequence>
<evidence type="ECO:0000256" key="1">
    <source>
        <dbReference type="SAM" id="Phobius"/>
    </source>
</evidence>
<organism evidence="2 3">
    <name type="scientific">Stieleria magnilauensis</name>
    <dbReference type="NCBI Taxonomy" id="2527963"/>
    <lineage>
        <taxon>Bacteria</taxon>
        <taxon>Pseudomonadati</taxon>
        <taxon>Planctomycetota</taxon>
        <taxon>Planctomycetia</taxon>
        <taxon>Pirellulales</taxon>
        <taxon>Pirellulaceae</taxon>
        <taxon>Stieleria</taxon>
    </lineage>
</organism>
<dbReference type="InterPro" id="IPR029062">
    <property type="entry name" value="Class_I_gatase-like"/>
</dbReference>
<keyword evidence="1" id="KW-0472">Membrane</keyword>